<keyword evidence="1" id="KW-0732">Signal</keyword>
<protein>
    <recommendedName>
        <fullName evidence="4">DUF4843 domain-containing protein</fullName>
    </recommendedName>
</protein>
<name>A0A150X4J3_9BACT</name>
<dbReference type="RefSeq" id="WP_068222213.1">
    <property type="nucleotide sequence ID" value="NZ_LRPC01000028.1"/>
</dbReference>
<proteinExistence type="predicted"/>
<organism evidence="2 3">
    <name type="scientific">Roseivirga spongicola</name>
    <dbReference type="NCBI Taxonomy" id="333140"/>
    <lineage>
        <taxon>Bacteria</taxon>
        <taxon>Pseudomonadati</taxon>
        <taxon>Bacteroidota</taxon>
        <taxon>Cytophagia</taxon>
        <taxon>Cytophagales</taxon>
        <taxon>Roseivirgaceae</taxon>
        <taxon>Roseivirga</taxon>
    </lineage>
</organism>
<dbReference type="OrthoDB" id="1467525at2"/>
<gene>
    <name evidence="2" type="ORF">AWW68_13195</name>
</gene>
<evidence type="ECO:0000313" key="2">
    <source>
        <dbReference type="EMBL" id="KYG73639.1"/>
    </source>
</evidence>
<dbReference type="EMBL" id="LRPC01000028">
    <property type="protein sequence ID" value="KYG73639.1"/>
    <property type="molecule type" value="Genomic_DNA"/>
</dbReference>
<evidence type="ECO:0000313" key="3">
    <source>
        <dbReference type="Proteomes" id="UP000075606"/>
    </source>
</evidence>
<comment type="caution">
    <text evidence="2">The sequence shown here is derived from an EMBL/GenBank/DDBJ whole genome shotgun (WGS) entry which is preliminary data.</text>
</comment>
<evidence type="ECO:0000256" key="1">
    <source>
        <dbReference type="SAM" id="SignalP"/>
    </source>
</evidence>
<reference evidence="2 3" key="1">
    <citation type="submission" date="2016-01" db="EMBL/GenBank/DDBJ databases">
        <title>Genome sequencing of Roseivirga spongicola UST030701-084.</title>
        <authorList>
            <person name="Selvaratnam C."/>
            <person name="Thevarajoo S."/>
            <person name="Goh K.M."/>
            <person name="Ee R."/>
            <person name="Chan K.-G."/>
            <person name="Chong C.S."/>
        </authorList>
    </citation>
    <scope>NUCLEOTIDE SEQUENCE [LARGE SCALE GENOMIC DNA]</scope>
    <source>
        <strain evidence="2 3">UST030701-084</strain>
    </source>
</reference>
<dbReference type="AlphaFoldDB" id="A0A150X4J3"/>
<feature type="chain" id="PRO_5007574282" description="DUF4843 domain-containing protein" evidence="1">
    <location>
        <begin position="32"/>
        <end position="250"/>
    </location>
</feature>
<dbReference type="Proteomes" id="UP000075606">
    <property type="component" value="Unassembled WGS sequence"/>
</dbReference>
<accession>A0A150X4J3</accession>
<feature type="signal peptide" evidence="1">
    <location>
        <begin position="1"/>
        <end position="31"/>
    </location>
</feature>
<evidence type="ECO:0008006" key="4">
    <source>
        <dbReference type="Google" id="ProtNLM"/>
    </source>
</evidence>
<dbReference type="STRING" id="333140.AWW68_13195"/>
<dbReference type="PROSITE" id="PS51257">
    <property type="entry name" value="PROKAR_LIPOPROTEIN"/>
    <property type="match status" value="1"/>
</dbReference>
<sequence length="250" mass="28769">MLAKRFNKVLIRNMKLKSWILLSLLIALVVACGGDDEEPEQPIDPNRGKSYFFLEPGKYREYNVYEIRYSGVGFSDTSEYQIRVEVGEGFASGGETSHLVNRFRREDATERWELDSVWTARIEGNKGISVENNVPIVKMTFPLDTGNRWDSNLLNSRQPVVSRVVNFNSNFTVGLNTFLKTAEVEFSNFDDGIVDRFISKEVYRDSIGMIYKLYDSVKYCTRDCQLGSQIVQSGRYYREELIAHGFLDED</sequence>
<keyword evidence="3" id="KW-1185">Reference proteome</keyword>